<dbReference type="STRING" id="3708.A0A078GC62"/>
<evidence type="ECO:0000256" key="4">
    <source>
        <dbReference type="SAM" id="Phobius"/>
    </source>
</evidence>
<feature type="region of interest" description="Disordered" evidence="3">
    <location>
        <begin position="71"/>
        <end position="117"/>
    </location>
</feature>
<dbReference type="GO" id="GO:0005856">
    <property type="term" value="C:cytoskeleton"/>
    <property type="evidence" value="ECO:0000318"/>
    <property type="project" value="GO_Central"/>
</dbReference>
<feature type="compositionally biased region" description="Low complexity" evidence="3">
    <location>
        <begin position="71"/>
        <end position="87"/>
    </location>
</feature>
<dbReference type="Proteomes" id="UP000028999">
    <property type="component" value="Unassembled WGS sequence"/>
</dbReference>
<protein>
    <recommendedName>
        <fullName evidence="2">Formin-like protein</fullName>
    </recommendedName>
</protein>
<dbReference type="SUPFAM" id="SSF101447">
    <property type="entry name" value="Formin homology 2 domain (FH2 domain)"/>
    <property type="match status" value="1"/>
</dbReference>
<organism evidence="6 7">
    <name type="scientific">Brassica napus</name>
    <name type="common">Rape</name>
    <dbReference type="NCBI Taxonomy" id="3708"/>
    <lineage>
        <taxon>Eukaryota</taxon>
        <taxon>Viridiplantae</taxon>
        <taxon>Streptophyta</taxon>
        <taxon>Embryophyta</taxon>
        <taxon>Tracheophyta</taxon>
        <taxon>Spermatophyta</taxon>
        <taxon>Magnoliopsida</taxon>
        <taxon>eudicotyledons</taxon>
        <taxon>Gunneridae</taxon>
        <taxon>Pentapetalae</taxon>
        <taxon>rosids</taxon>
        <taxon>malvids</taxon>
        <taxon>Brassicales</taxon>
        <taxon>Brassicaceae</taxon>
        <taxon>Brassiceae</taxon>
        <taxon>Brassica</taxon>
    </lineage>
</organism>
<dbReference type="PaxDb" id="3708-A0A078GC62"/>
<dbReference type="InterPro" id="IPR015425">
    <property type="entry name" value="FH2_Formin"/>
</dbReference>
<dbReference type="GO" id="GO:0051015">
    <property type="term" value="F:actin filament binding"/>
    <property type="evidence" value="ECO:0000318"/>
    <property type="project" value="GO_Central"/>
</dbReference>
<evidence type="ECO:0000313" key="6">
    <source>
        <dbReference type="EMBL" id="CDY22934.1"/>
    </source>
</evidence>
<dbReference type="GO" id="GO:0030036">
    <property type="term" value="P:actin cytoskeleton organization"/>
    <property type="evidence" value="ECO:0000318"/>
    <property type="project" value="GO_Central"/>
</dbReference>
<evidence type="ECO:0000313" key="7">
    <source>
        <dbReference type="Proteomes" id="UP000028999"/>
    </source>
</evidence>
<dbReference type="GO" id="GO:0045010">
    <property type="term" value="P:actin nucleation"/>
    <property type="evidence" value="ECO:0007669"/>
    <property type="project" value="InterPro"/>
</dbReference>
<proteinExistence type="inferred from homology"/>
<feature type="region of interest" description="Disordered" evidence="3">
    <location>
        <begin position="213"/>
        <end position="305"/>
    </location>
</feature>
<dbReference type="EMBL" id="LK032137">
    <property type="protein sequence ID" value="CDY22934.1"/>
    <property type="molecule type" value="Genomic_DNA"/>
</dbReference>
<name>A0A078GC62_BRANA</name>
<dbReference type="Gramene" id="CDY22934">
    <property type="protein sequence ID" value="CDY22934"/>
    <property type="gene ID" value="GSBRNA2T00021317001"/>
</dbReference>
<dbReference type="InterPro" id="IPR027643">
    <property type="entry name" value="Formin-like_plant"/>
</dbReference>
<evidence type="ECO:0000256" key="3">
    <source>
        <dbReference type="SAM" id="MobiDB-lite"/>
    </source>
</evidence>
<dbReference type="InterPro" id="IPR042201">
    <property type="entry name" value="FH2_Formin_sf"/>
</dbReference>
<dbReference type="PANTHER" id="PTHR23213">
    <property type="entry name" value="FORMIN-RELATED"/>
    <property type="match status" value="1"/>
</dbReference>
<feature type="domain" description="FH2" evidence="5">
    <location>
        <begin position="291"/>
        <end position="696"/>
    </location>
</feature>
<accession>A0A078GC62</accession>
<dbReference type="Gene3D" id="1.20.58.2220">
    <property type="entry name" value="Formin, FH2 domain"/>
    <property type="match status" value="1"/>
</dbReference>
<evidence type="ECO:0000259" key="5">
    <source>
        <dbReference type="PROSITE" id="PS51444"/>
    </source>
</evidence>
<dbReference type="PROSITE" id="PS51444">
    <property type="entry name" value="FH2"/>
    <property type="match status" value="1"/>
</dbReference>
<dbReference type="Pfam" id="PF02181">
    <property type="entry name" value="FH2"/>
    <property type="match status" value="1"/>
</dbReference>
<keyword evidence="4" id="KW-1133">Transmembrane helix</keyword>
<keyword evidence="4" id="KW-0472">Membrane</keyword>
<feature type="transmembrane region" description="Helical" evidence="4">
    <location>
        <begin position="125"/>
        <end position="145"/>
    </location>
</feature>
<feature type="region of interest" description="Disordered" evidence="3">
    <location>
        <begin position="681"/>
        <end position="729"/>
    </location>
</feature>
<feature type="region of interest" description="Disordered" evidence="3">
    <location>
        <begin position="154"/>
        <end position="188"/>
    </location>
</feature>
<dbReference type="PANTHER" id="PTHR23213:SF392">
    <property type="entry name" value="FORMIN-LIKE PROTEIN 3"/>
    <property type="match status" value="1"/>
</dbReference>
<evidence type="ECO:0000256" key="2">
    <source>
        <dbReference type="RuleBase" id="RU361260"/>
    </source>
</evidence>
<gene>
    <name evidence="6" type="primary">BnaA01g18720D</name>
    <name evidence="6" type="ORF">GSBRNA2T00021317001</name>
</gene>
<reference evidence="6 7" key="1">
    <citation type="journal article" date="2014" name="Science">
        <title>Plant genetics. Early allopolyploid evolution in the post-Neolithic Brassica napus oilseed genome.</title>
        <authorList>
            <person name="Chalhoub B."/>
            <person name="Denoeud F."/>
            <person name="Liu S."/>
            <person name="Parkin I.A."/>
            <person name="Tang H."/>
            <person name="Wang X."/>
            <person name="Chiquet J."/>
            <person name="Belcram H."/>
            <person name="Tong C."/>
            <person name="Samans B."/>
            <person name="Correa M."/>
            <person name="Da Silva C."/>
            <person name="Just J."/>
            <person name="Falentin C."/>
            <person name="Koh C.S."/>
            <person name="Le Clainche I."/>
            <person name="Bernard M."/>
            <person name="Bento P."/>
            <person name="Noel B."/>
            <person name="Labadie K."/>
            <person name="Alberti A."/>
            <person name="Charles M."/>
            <person name="Arnaud D."/>
            <person name="Guo H."/>
            <person name="Daviaud C."/>
            <person name="Alamery S."/>
            <person name="Jabbari K."/>
            <person name="Zhao M."/>
            <person name="Edger P.P."/>
            <person name="Chelaifa H."/>
            <person name="Tack D."/>
            <person name="Lassalle G."/>
            <person name="Mestiri I."/>
            <person name="Schnel N."/>
            <person name="Le Paslier M.C."/>
            <person name="Fan G."/>
            <person name="Renault V."/>
            <person name="Bayer P.E."/>
            <person name="Golicz A.A."/>
            <person name="Manoli S."/>
            <person name="Lee T.H."/>
            <person name="Thi V.H."/>
            <person name="Chalabi S."/>
            <person name="Hu Q."/>
            <person name="Fan C."/>
            <person name="Tollenaere R."/>
            <person name="Lu Y."/>
            <person name="Battail C."/>
            <person name="Shen J."/>
            <person name="Sidebottom C.H."/>
            <person name="Wang X."/>
            <person name="Canaguier A."/>
            <person name="Chauveau A."/>
            <person name="Berard A."/>
            <person name="Deniot G."/>
            <person name="Guan M."/>
            <person name="Liu Z."/>
            <person name="Sun F."/>
            <person name="Lim Y.P."/>
            <person name="Lyons E."/>
            <person name="Town C.D."/>
            <person name="Bancroft I."/>
            <person name="Wang X."/>
            <person name="Meng J."/>
            <person name="Ma J."/>
            <person name="Pires J.C."/>
            <person name="King G.J."/>
            <person name="Brunel D."/>
            <person name="Delourme R."/>
            <person name="Renard M."/>
            <person name="Aury J.M."/>
            <person name="Adams K.L."/>
            <person name="Batley J."/>
            <person name="Snowdon R.J."/>
            <person name="Tost J."/>
            <person name="Edwards D."/>
            <person name="Zhou Y."/>
            <person name="Hua W."/>
            <person name="Sharpe A.G."/>
            <person name="Paterson A.H."/>
            <person name="Guan C."/>
            <person name="Wincker P."/>
        </authorList>
    </citation>
    <scope>NUCLEOTIDE SEQUENCE [LARGE SCALE GENOMIC DNA]</scope>
    <source>
        <strain evidence="7">cv. Darmor-bzh</strain>
    </source>
</reference>
<dbReference type="OMA" id="IYCENEL"/>
<keyword evidence="7" id="KW-1185">Reference proteome</keyword>
<comment type="similarity">
    <text evidence="1">Belongs to the formin-like family. Class-I subfamily.</text>
</comment>
<feature type="compositionally biased region" description="Low complexity" evidence="3">
    <location>
        <begin position="218"/>
        <end position="237"/>
    </location>
</feature>
<keyword evidence="4" id="KW-0812">Transmembrane</keyword>
<dbReference type="AlphaFoldDB" id="A0A078GC62"/>
<sequence>MSSVGSEIRTVDFCLNKETRKTLISQRTRISANYHTSSNQNTRITTIKYKKSKKRAKKILFRICSYDLVAPSSSPSYSPAEAPDESSFGGPTKKRAKSIVAPSQSVPGPPPPPPPERKNDILMDLIIAVASTAVLTFFLVALLFLCCFRRNNRKNAVGPRNGPRDEGPLLHLSDLSAGSNENSPKVAATSRRFFTATSKKRSFLSRVSLKRNHHDFPPAEASSSSGLPLPPGRSSGAPPLPPVAPPPPQAPPPPPPKSKPPPPAPPKLVRPPPAPPKRQGRSSSGDGSDVDSETGAPKTKLKPFFWDKMANPDQKMVWHEISAGSFQFNEQEMESLFGYNDVNKNKNGQRGESSRDSPVQYIQIIDPRKAQNLSILLRALNVTIEEVVDAIKEGNELPVELLQTLLKMAPTSEEELKLRLYSGDLHLLGPAERFLKILVDIPFAFKRIESLIFMISLQEEVSGIKESLATLEVACKKLKNSRLFIKLLEAVLKTGNRMNVGTFRGDAQAFKLDTLLKLSDVKGTDGKTTLLHFVVLEIIRSEGVRALRLQRSSKSFSSVKTDDTNTDTKLEDVKRAAIIDADGLASTLMNLSGSLTNAREFLKTMDEESDFEKALTGFIERADGDIKWLKEEEERIMVLVKSSADYFHGKSAKNEGLRLFAIVRDFLIMLEKVCREVKETTMMTSSKNHSSKKETEMIPESNQPDNIRRHLFPAIAERRADSSDDSDSD</sequence>
<feature type="compositionally biased region" description="Pro residues" evidence="3">
    <location>
        <begin position="238"/>
        <end position="276"/>
    </location>
</feature>
<dbReference type="SMART" id="SM00498">
    <property type="entry name" value="FH2"/>
    <property type="match status" value="1"/>
</dbReference>
<evidence type="ECO:0000256" key="1">
    <source>
        <dbReference type="ARBA" id="ARBA00025793"/>
    </source>
</evidence>